<name>Q5B8Z0_EMENI</name>
<accession>Q5B8Z0</accession>
<evidence type="ECO:0000313" key="2">
    <source>
        <dbReference type="Proteomes" id="UP000000560"/>
    </source>
</evidence>
<dbReference type="RefSeq" id="XP_660594.1">
    <property type="nucleotide sequence ID" value="XM_655502.1"/>
</dbReference>
<reference evidence="2" key="1">
    <citation type="journal article" date="2005" name="Nature">
        <title>Sequencing of Aspergillus nidulans and comparative analysis with A. fumigatus and A. oryzae.</title>
        <authorList>
            <person name="Galagan J.E."/>
            <person name="Calvo S.E."/>
            <person name="Cuomo C."/>
            <person name="Ma L.J."/>
            <person name="Wortman J.R."/>
            <person name="Batzoglou S."/>
            <person name="Lee S.I."/>
            <person name="Basturkmen M."/>
            <person name="Spevak C.C."/>
            <person name="Clutterbuck J."/>
            <person name="Kapitonov V."/>
            <person name="Jurka J."/>
            <person name="Scazzocchio C."/>
            <person name="Farman M."/>
            <person name="Butler J."/>
            <person name="Purcell S."/>
            <person name="Harris S."/>
            <person name="Braus G.H."/>
            <person name="Draht O."/>
            <person name="Busch S."/>
            <person name="D'Enfert C."/>
            <person name="Bouchier C."/>
            <person name="Goldman G.H."/>
            <person name="Bell-Pedersen D."/>
            <person name="Griffiths-Jones S."/>
            <person name="Doonan J.H."/>
            <person name="Yu J."/>
            <person name="Vienken K."/>
            <person name="Pain A."/>
            <person name="Freitag M."/>
            <person name="Selker E.U."/>
            <person name="Archer D.B."/>
            <person name="Penalva M.A."/>
            <person name="Oakley B.R."/>
            <person name="Momany M."/>
            <person name="Tanaka T."/>
            <person name="Kumagai T."/>
            <person name="Asai K."/>
            <person name="Machida M."/>
            <person name="Nierman W.C."/>
            <person name="Denning D.W."/>
            <person name="Caddick M."/>
            <person name="Hynes M."/>
            <person name="Paoletti M."/>
            <person name="Fischer R."/>
            <person name="Miller B."/>
            <person name="Dyer P."/>
            <person name="Sachs M.S."/>
            <person name="Osmani S.A."/>
            <person name="Birren B.W."/>
        </authorList>
    </citation>
    <scope>NUCLEOTIDE SEQUENCE [LARGE SCALE GENOMIC DNA]</scope>
    <source>
        <strain evidence="2">FGSC A4 / ATCC 38163 / CBS 112.46 / NRRL 194 / M139</strain>
    </source>
</reference>
<dbReference type="STRING" id="227321.Q5B8Z0"/>
<protein>
    <submittedName>
        <fullName evidence="1">Uncharacterized protein</fullName>
    </submittedName>
</protein>
<dbReference type="OMA" id="THNQTNE"/>
<dbReference type="GeneID" id="2873828"/>
<evidence type="ECO:0000313" key="1">
    <source>
        <dbReference type="EMBL" id="CBF83609.1"/>
    </source>
</evidence>
<dbReference type="HOGENOM" id="CLU_123975_0_0_1"/>
<dbReference type="Proteomes" id="UP000000560">
    <property type="component" value="Chromosome VI"/>
</dbReference>
<dbReference type="AlphaFoldDB" id="Q5B8Z0"/>
<proteinExistence type="predicted"/>
<dbReference type="KEGG" id="ani:ANIA_02990"/>
<sequence length="175" mass="19433">MATTTTRHPLTKRNLAILDRLLQSKHTSETITSWAEKVISEEQMHLLCTQPATSLDGMHPPAGDDATDLKVERDMAMFVQSARSLPTVDTKRTDVDSSKVIEVETSRPFMCLESPLERYLTPGSSEPSHFSRSALAHVGLQYGDMEGKKERAEMARGHVEVARDNALQAREQAGK</sequence>
<reference evidence="2" key="2">
    <citation type="journal article" date="2009" name="Fungal Genet. Biol.">
        <title>The 2008 update of the Aspergillus nidulans genome annotation: a community effort.</title>
        <authorList>
            <person name="Wortman J.R."/>
            <person name="Gilsenan J.M."/>
            <person name="Joardar V."/>
            <person name="Deegan J."/>
            <person name="Clutterbuck J."/>
            <person name="Andersen M.R."/>
            <person name="Archer D."/>
            <person name="Bencina M."/>
            <person name="Braus G."/>
            <person name="Coutinho P."/>
            <person name="von Dohren H."/>
            <person name="Doonan J."/>
            <person name="Driessen A.J."/>
            <person name="Durek P."/>
            <person name="Espeso E."/>
            <person name="Fekete E."/>
            <person name="Flipphi M."/>
            <person name="Estrada C.G."/>
            <person name="Geysens S."/>
            <person name="Goldman G."/>
            <person name="de Groot P.W."/>
            <person name="Hansen K."/>
            <person name="Harris S.D."/>
            <person name="Heinekamp T."/>
            <person name="Helmstaedt K."/>
            <person name="Henrissat B."/>
            <person name="Hofmann G."/>
            <person name="Homan T."/>
            <person name="Horio T."/>
            <person name="Horiuchi H."/>
            <person name="James S."/>
            <person name="Jones M."/>
            <person name="Karaffa L."/>
            <person name="Karanyi Z."/>
            <person name="Kato M."/>
            <person name="Keller N."/>
            <person name="Kelly D.E."/>
            <person name="Kiel J.A."/>
            <person name="Kim J.M."/>
            <person name="van der Klei I.J."/>
            <person name="Klis F.M."/>
            <person name="Kovalchuk A."/>
            <person name="Krasevec N."/>
            <person name="Kubicek C.P."/>
            <person name="Liu B."/>
            <person name="Maccabe A."/>
            <person name="Meyer V."/>
            <person name="Mirabito P."/>
            <person name="Miskei M."/>
            <person name="Mos M."/>
            <person name="Mullins J."/>
            <person name="Nelson D.R."/>
            <person name="Nielsen J."/>
            <person name="Oakley B.R."/>
            <person name="Osmani S.A."/>
            <person name="Pakula T."/>
            <person name="Paszewski A."/>
            <person name="Paulsen I."/>
            <person name="Pilsyk S."/>
            <person name="Pocsi I."/>
            <person name="Punt P.J."/>
            <person name="Ram A.F."/>
            <person name="Ren Q."/>
            <person name="Robellet X."/>
            <person name="Robson G."/>
            <person name="Seiboth B."/>
            <person name="van Solingen P."/>
            <person name="Specht T."/>
            <person name="Sun J."/>
            <person name="Taheri-Talesh N."/>
            <person name="Takeshita N."/>
            <person name="Ussery D."/>
            <person name="vanKuyk P.A."/>
            <person name="Visser H."/>
            <person name="van de Vondervoort P.J."/>
            <person name="de Vries R.P."/>
            <person name="Walton J."/>
            <person name="Xiang X."/>
            <person name="Xiong Y."/>
            <person name="Zeng A.P."/>
            <person name="Brandt B.W."/>
            <person name="Cornell M.J."/>
            <person name="van den Hondel C.A."/>
            <person name="Visser J."/>
            <person name="Oliver S.G."/>
            <person name="Turner G."/>
        </authorList>
    </citation>
    <scope>GENOME REANNOTATION</scope>
    <source>
        <strain evidence="2">FGSC A4 / ATCC 38163 / CBS 112.46 / NRRL 194 / M139</strain>
    </source>
</reference>
<gene>
    <name evidence="1" type="ORF">ANIA_02990</name>
</gene>
<organism evidence="1 2">
    <name type="scientific">Emericella nidulans (strain FGSC A4 / ATCC 38163 / CBS 112.46 / NRRL 194 / M139)</name>
    <name type="common">Aspergillus nidulans</name>
    <dbReference type="NCBI Taxonomy" id="227321"/>
    <lineage>
        <taxon>Eukaryota</taxon>
        <taxon>Fungi</taxon>
        <taxon>Dikarya</taxon>
        <taxon>Ascomycota</taxon>
        <taxon>Pezizomycotina</taxon>
        <taxon>Eurotiomycetes</taxon>
        <taxon>Eurotiomycetidae</taxon>
        <taxon>Eurotiales</taxon>
        <taxon>Aspergillaceae</taxon>
        <taxon>Aspergillus</taxon>
        <taxon>Aspergillus subgen. Nidulantes</taxon>
    </lineage>
</organism>
<dbReference type="OrthoDB" id="4224309at2759"/>
<accession>C8VIY4</accession>
<dbReference type="InParanoid" id="Q5B8Z0"/>
<keyword evidence="2" id="KW-1185">Reference proteome</keyword>
<dbReference type="EMBL" id="BN001306">
    <property type="protein sequence ID" value="CBF83609.1"/>
    <property type="molecule type" value="Genomic_DNA"/>
</dbReference>